<keyword evidence="1" id="KW-0732">Signal</keyword>
<gene>
    <name evidence="2" type="ORF">P5673_003138</name>
</gene>
<dbReference type="EMBL" id="JARQWQ010000005">
    <property type="protein sequence ID" value="KAK2571746.1"/>
    <property type="molecule type" value="Genomic_DNA"/>
</dbReference>
<sequence>MTLFRFLLVFKFLRVIAISWSDKIKVFPTTFLVPLPQVPTDSEREIQTLYFFPQKVRKTTADQLYSAVLTYDDILPAERLDDVLALLSDTSWDAKIEELRVTRNKLCDLLGIPHPVLKSSATKSVVNRKADELESYKDLVTRDY</sequence>
<dbReference type="GO" id="GO:0007021">
    <property type="term" value="P:tubulin complex assembly"/>
    <property type="evidence" value="ECO:0007669"/>
    <property type="project" value="InterPro"/>
</dbReference>
<name>A0AAD9R2W2_ACRCE</name>
<reference evidence="2" key="1">
    <citation type="journal article" date="2023" name="G3 (Bethesda)">
        <title>Whole genome assembly and annotation of the endangered Caribbean coral Acropora cervicornis.</title>
        <authorList>
            <person name="Selwyn J.D."/>
            <person name="Vollmer S.V."/>
        </authorList>
    </citation>
    <scope>NUCLEOTIDE SEQUENCE</scope>
    <source>
        <strain evidence="2">K2</strain>
    </source>
</reference>
<evidence type="ECO:0000313" key="3">
    <source>
        <dbReference type="Proteomes" id="UP001249851"/>
    </source>
</evidence>
<dbReference type="InterPro" id="IPR033162">
    <property type="entry name" value="TBCD"/>
</dbReference>
<dbReference type="GO" id="GO:0016328">
    <property type="term" value="C:lateral plasma membrane"/>
    <property type="evidence" value="ECO:0007669"/>
    <property type="project" value="TreeGrafter"/>
</dbReference>
<dbReference type="GO" id="GO:0048487">
    <property type="term" value="F:beta-tubulin binding"/>
    <property type="evidence" value="ECO:0007669"/>
    <property type="project" value="InterPro"/>
</dbReference>
<reference evidence="2" key="2">
    <citation type="journal article" date="2023" name="Science">
        <title>Genomic signatures of disease resistance in endangered staghorn corals.</title>
        <authorList>
            <person name="Vollmer S.V."/>
            <person name="Selwyn J.D."/>
            <person name="Despard B.A."/>
            <person name="Roesel C.L."/>
        </authorList>
    </citation>
    <scope>NUCLEOTIDE SEQUENCE</scope>
    <source>
        <strain evidence="2">K2</strain>
    </source>
</reference>
<accession>A0AAD9R2W2</accession>
<proteinExistence type="predicted"/>
<dbReference type="GO" id="GO:0000226">
    <property type="term" value="P:microtubule cytoskeleton organization"/>
    <property type="evidence" value="ECO:0007669"/>
    <property type="project" value="TreeGrafter"/>
</dbReference>
<keyword evidence="3" id="KW-1185">Reference proteome</keyword>
<dbReference type="GO" id="GO:0005096">
    <property type="term" value="F:GTPase activator activity"/>
    <property type="evidence" value="ECO:0007669"/>
    <property type="project" value="InterPro"/>
</dbReference>
<comment type="caution">
    <text evidence="2">The sequence shown here is derived from an EMBL/GenBank/DDBJ whole genome shotgun (WGS) entry which is preliminary data.</text>
</comment>
<dbReference type="PANTHER" id="PTHR12658">
    <property type="entry name" value="BETA-TUBULIN COFACTOR D"/>
    <property type="match status" value="1"/>
</dbReference>
<evidence type="ECO:0000256" key="1">
    <source>
        <dbReference type="SAM" id="SignalP"/>
    </source>
</evidence>
<dbReference type="GO" id="GO:0070830">
    <property type="term" value="P:bicellular tight junction assembly"/>
    <property type="evidence" value="ECO:0007669"/>
    <property type="project" value="TreeGrafter"/>
</dbReference>
<organism evidence="2 3">
    <name type="scientific">Acropora cervicornis</name>
    <name type="common">Staghorn coral</name>
    <dbReference type="NCBI Taxonomy" id="6130"/>
    <lineage>
        <taxon>Eukaryota</taxon>
        <taxon>Metazoa</taxon>
        <taxon>Cnidaria</taxon>
        <taxon>Anthozoa</taxon>
        <taxon>Hexacorallia</taxon>
        <taxon>Scleractinia</taxon>
        <taxon>Astrocoeniina</taxon>
        <taxon>Acroporidae</taxon>
        <taxon>Acropora</taxon>
    </lineage>
</organism>
<feature type="signal peptide" evidence="1">
    <location>
        <begin position="1"/>
        <end position="17"/>
    </location>
</feature>
<dbReference type="PANTHER" id="PTHR12658:SF0">
    <property type="entry name" value="TUBULIN-SPECIFIC CHAPERONE D"/>
    <property type="match status" value="1"/>
</dbReference>
<dbReference type="GO" id="GO:0034333">
    <property type="term" value="P:adherens junction assembly"/>
    <property type="evidence" value="ECO:0007669"/>
    <property type="project" value="TreeGrafter"/>
</dbReference>
<dbReference type="GO" id="GO:0007023">
    <property type="term" value="P:post-chaperonin tubulin folding pathway"/>
    <property type="evidence" value="ECO:0007669"/>
    <property type="project" value="InterPro"/>
</dbReference>
<dbReference type="Proteomes" id="UP001249851">
    <property type="component" value="Unassembled WGS sequence"/>
</dbReference>
<dbReference type="AlphaFoldDB" id="A0AAD9R2W2"/>
<protein>
    <submittedName>
        <fullName evidence="2">Tubulin-specific chaperone D</fullName>
    </submittedName>
</protein>
<evidence type="ECO:0000313" key="2">
    <source>
        <dbReference type="EMBL" id="KAK2571746.1"/>
    </source>
</evidence>
<feature type="chain" id="PRO_5041945029" evidence="1">
    <location>
        <begin position="18"/>
        <end position="144"/>
    </location>
</feature>